<sequence length="58" mass="6077">MLWDLPALGSLCSGISLFWDLHALGSLCSGISLLWSLRALAQLCLSRAASSGLSVSDI</sequence>
<reference evidence="1" key="2">
    <citation type="journal article" date="2015" name="Fish Shellfish Immunol.">
        <title>Early steps in the European eel (Anguilla anguilla)-Vibrio vulnificus interaction in the gills: Role of the RtxA13 toxin.</title>
        <authorList>
            <person name="Callol A."/>
            <person name="Pajuelo D."/>
            <person name="Ebbesson L."/>
            <person name="Teles M."/>
            <person name="MacKenzie S."/>
            <person name="Amaro C."/>
        </authorList>
    </citation>
    <scope>NUCLEOTIDE SEQUENCE</scope>
</reference>
<dbReference type="EMBL" id="GBXM01016554">
    <property type="protein sequence ID" value="JAH92023.1"/>
    <property type="molecule type" value="Transcribed_RNA"/>
</dbReference>
<evidence type="ECO:0000313" key="1">
    <source>
        <dbReference type="EMBL" id="JAH92023.1"/>
    </source>
</evidence>
<accession>A0A0E9WRD3</accession>
<dbReference type="AlphaFoldDB" id="A0A0E9WRD3"/>
<name>A0A0E9WRD3_ANGAN</name>
<reference evidence="1" key="1">
    <citation type="submission" date="2014-11" db="EMBL/GenBank/DDBJ databases">
        <authorList>
            <person name="Amaro Gonzalez C."/>
        </authorList>
    </citation>
    <scope>NUCLEOTIDE SEQUENCE</scope>
</reference>
<proteinExistence type="predicted"/>
<organism evidence="1">
    <name type="scientific">Anguilla anguilla</name>
    <name type="common">European freshwater eel</name>
    <name type="synonym">Muraena anguilla</name>
    <dbReference type="NCBI Taxonomy" id="7936"/>
    <lineage>
        <taxon>Eukaryota</taxon>
        <taxon>Metazoa</taxon>
        <taxon>Chordata</taxon>
        <taxon>Craniata</taxon>
        <taxon>Vertebrata</taxon>
        <taxon>Euteleostomi</taxon>
        <taxon>Actinopterygii</taxon>
        <taxon>Neopterygii</taxon>
        <taxon>Teleostei</taxon>
        <taxon>Anguilliformes</taxon>
        <taxon>Anguillidae</taxon>
        <taxon>Anguilla</taxon>
    </lineage>
</organism>
<protein>
    <submittedName>
        <fullName evidence="1">Uncharacterized protein</fullName>
    </submittedName>
</protein>